<organism evidence="2 3">
    <name type="scientific">Phyllosticta capitalensis</name>
    <dbReference type="NCBI Taxonomy" id="121624"/>
    <lineage>
        <taxon>Eukaryota</taxon>
        <taxon>Fungi</taxon>
        <taxon>Dikarya</taxon>
        <taxon>Ascomycota</taxon>
        <taxon>Pezizomycotina</taxon>
        <taxon>Dothideomycetes</taxon>
        <taxon>Dothideomycetes incertae sedis</taxon>
        <taxon>Botryosphaeriales</taxon>
        <taxon>Phyllostictaceae</taxon>
        <taxon>Phyllosticta</taxon>
    </lineage>
</organism>
<keyword evidence="3" id="KW-1185">Reference proteome</keyword>
<reference evidence="2 3" key="1">
    <citation type="submission" date="2024-04" db="EMBL/GenBank/DDBJ databases">
        <title>Phyllosticta paracitricarpa is synonymous to the EU quarantine fungus P. citricarpa based on phylogenomic analyses.</title>
        <authorList>
            <consortium name="Lawrence Berkeley National Laboratory"/>
            <person name="Van Ingen-Buijs V.A."/>
            <person name="Van Westerhoven A.C."/>
            <person name="Haridas S."/>
            <person name="Skiadas P."/>
            <person name="Martin F."/>
            <person name="Groenewald J.Z."/>
            <person name="Crous P.W."/>
            <person name="Seidl M.F."/>
        </authorList>
    </citation>
    <scope>NUCLEOTIDE SEQUENCE [LARGE SCALE GENOMIC DNA]</scope>
    <source>
        <strain evidence="2 3">CBS 123374</strain>
    </source>
</reference>
<comment type="caution">
    <text evidence="2">The sequence shown here is derived from an EMBL/GenBank/DDBJ whole genome shotgun (WGS) entry which is preliminary data.</text>
</comment>
<gene>
    <name evidence="2" type="ORF">HDK90DRAFT_257985</name>
</gene>
<name>A0ABR1YQY2_9PEZI</name>
<evidence type="ECO:0000313" key="2">
    <source>
        <dbReference type="EMBL" id="KAK8235851.1"/>
    </source>
</evidence>
<evidence type="ECO:0008006" key="4">
    <source>
        <dbReference type="Google" id="ProtNLM"/>
    </source>
</evidence>
<protein>
    <recommendedName>
        <fullName evidence="4">Secreted protein</fullName>
    </recommendedName>
</protein>
<accession>A0ABR1YQY2</accession>
<dbReference type="EMBL" id="JBBWRZ010000005">
    <property type="protein sequence ID" value="KAK8235851.1"/>
    <property type="molecule type" value="Genomic_DNA"/>
</dbReference>
<proteinExistence type="predicted"/>
<keyword evidence="1" id="KW-0732">Signal</keyword>
<evidence type="ECO:0000313" key="3">
    <source>
        <dbReference type="Proteomes" id="UP001492380"/>
    </source>
</evidence>
<feature type="chain" id="PRO_5046971564" description="Secreted protein" evidence="1">
    <location>
        <begin position="19"/>
        <end position="136"/>
    </location>
</feature>
<sequence>MQWYPPACRFALAWPGLAWSGVSGPTLRGGGPLRARVRPSMMRSCWCLLAAEELEPGDRCFVLVRLHVERGGPCMHSLFIACLVECFMLPPPPPLSSSIANAVPSAWSTCLSADFDCLSGPMRIGERPLSSAALPI</sequence>
<feature type="signal peptide" evidence="1">
    <location>
        <begin position="1"/>
        <end position="18"/>
    </location>
</feature>
<dbReference type="Proteomes" id="UP001492380">
    <property type="component" value="Unassembled WGS sequence"/>
</dbReference>
<evidence type="ECO:0000256" key="1">
    <source>
        <dbReference type="SAM" id="SignalP"/>
    </source>
</evidence>